<evidence type="ECO:0000313" key="2">
    <source>
        <dbReference type="Proteomes" id="UP000789702"/>
    </source>
</evidence>
<gene>
    <name evidence="1" type="ORF">DHETER_LOCUS1790</name>
</gene>
<protein>
    <submittedName>
        <fullName evidence="1">6371_t:CDS:1</fullName>
    </submittedName>
</protein>
<comment type="caution">
    <text evidence="1">The sequence shown here is derived from an EMBL/GenBank/DDBJ whole genome shotgun (WGS) entry which is preliminary data.</text>
</comment>
<sequence>MEEDIPSDEEQIYVQDFLSEQNRQIQSGEPSSAKLKRLCQTEAKKKLFLKIDLQKVEIFTNDACTHNYVNDSRKDYMSFLVKYQRNEVSLCLFGCKHEIVIPWPELKGFRLDPSSGVLKIKVDYGFMRLLPPVTMDNDPTNGVLSNAVGFCLYPKPWEHLNTLMVVEAGINRLCFADVKKENKLLIDGSNSFNDKIFVQCIFTTQIHDLTLSIDSTFFDFLILVNQQFRFSPEWIEYFDRKSNEKISITDEEDWKIAKYSYIKTKKGLDDETLKIFLTQ</sequence>
<dbReference type="Proteomes" id="UP000789702">
    <property type="component" value="Unassembled WGS sequence"/>
</dbReference>
<accession>A0ACA9KI07</accession>
<evidence type="ECO:0000313" key="1">
    <source>
        <dbReference type="EMBL" id="CAG8472744.1"/>
    </source>
</evidence>
<keyword evidence="2" id="KW-1185">Reference proteome</keyword>
<organism evidence="1 2">
    <name type="scientific">Dentiscutata heterogama</name>
    <dbReference type="NCBI Taxonomy" id="1316150"/>
    <lineage>
        <taxon>Eukaryota</taxon>
        <taxon>Fungi</taxon>
        <taxon>Fungi incertae sedis</taxon>
        <taxon>Mucoromycota</taxon>
        <taxon>Glomeromycotina</taxon>
        <taxon>Glomeromycetes</taxon>
        <taxon>Diversisporales</taxon>
        <taxon>Gigasporaceae</taxon>
        <taxon>Dentiscutata</taxon>
    </lineage>
</organism>
<proteinExistence type="predicted"/>
<name>A0ACA9KI07_9GLOM</name>
<dbReference type="EMBL" id="CAJVPU010001149">
    <property type="protein sequence ID" value="CAG8472744.1"/>
    <property type="molecule type" value="Genomic_DNA"/>
</dbReference>
<reference evidence="1" key="1">
    <citation type="submission" date="2021-06" db="EMBL/GenBank/DDBJ databases">
        <authorList>
            <person name="Kallberg Y."/>
            <person name="Tangrot J."/>
            <person name="Rosling A."/>
        </authorList>
    </citation>
    <scope>NUCLEOTIDE SEQUENCE</scope>
    <source>
        <strain evidence="1">IL203A</strain>
    </source>
</reference>